<dbReference type="InterPro" id="IPR007480">
    <property type="entry name" value="DUF529"/>
</dbReference>
<dbReference type="EMBL" id="ACOU01000002">
    <property type="protein sequence ID" value="EKX73544.1"/>
    <property type="molecule type" value="Genomic_DNA"/>
</dbReference>
<feature type="signal peptide" evidence="1">
    <location>
        <begin position="1"/>
        <end position="22"/>
    </location>
</feature>
<evidence type="ECO:0000256" key="1">
    <source>
        <dbReference type="SAM" id="SignalP"/>
    </source>
</evidence>
<feature type="chain" id="PRO_5003953260" evidence="1">
    <location>
        <begin position="23"/>
        <end position="287"/>
    </location>
</feature>
<gene>
    <name evidence="2" type="ORF">BEWA_035800</name>
</gene>
<name>L1LE35_THEEQ</name>
<reference evidence="2 3" key="1">
    <citation type="journal article" date="2012" name="BMC Genomics">
        <title>Comparative genomic analysis and phylogenetic position of Theileria equi.</title>
        <authorList>
            <person name="Kappmeyer L.S."/>
            <person name="Thiagarajan M."/>
            <person name="Herndon D.R."/>
            <person name="Ramsay J.D."/>
            <person name="Caler E."/>
            <person name="Djikeng A."/>
            <person name="Gillespie J.J."/>
            <person name="Lau A.O."/>
            <person name="Roalson E.H."/>
            <person name="Silva J.C."/>
            <person name="Silva M.G."/>
            <person name="Suarez C.E."/>
            <person name="Ueti M.W."/>
            <person name="Nene V.M."/>
            <person name="Mealey R.H."/>
            <person name="Knowles D.P."/>
            <person name="Brayton K.A."/>
        </authorList>
    </citation>
    <scope>NUCLEOTIDE SEQUENCE [LARGE SCALE GENOMIC DNA]</scope>
    <source>
        <strain evidence="2 3">WA</strain>
    </source>
</reference>
<keyword evidence="3" id="KW-1185">Reference proteome</keyword>
<evidence type="ECO:0000313" key="3">
    <source>
        <dbReference type="Proteomes" id="UP000031512"/>
    </source>
</evidence>
<protein>
    <submittedName>
        <fullName evidence="2">Signal peptide containing protein</fullName>
    </submittedName>
</protein>
<dbReference type="Proteomes" id="UP000031512">
    <property type="component" value="Unassembled WGS sequence"/>
</dbReference>
<dbReference type="KEGG" id="beq:BEWA_035800"/>
<proteinExistence type="predicted"/>
<dbReference type="RefSeq" id="XP_004832996.1">
    <property type="nucleotide sequence ID" value="XM_004832939.1"/>
</dbReference>
<evidence type="ECO:0000313" key="2">
    <source>
        <dbReference type="EMBL" id="EKX73544.1"/>
    </source>
</evidence>
<dbReference type="AlphaFoldDB" id="L1LE35"/>
<comment type="caution">
    <text evidence="2">The sequence shown here is derived from an EMBL/GenBank/DDBJ whole genome shotgun (WGS) entry which is preliminary data.</text>
</comment>
<accession>L1LE35</accession>
<organism evidence="2 3">
    <name type="scientific">Theileria equi strain WA</name>
    <dbReference type="NCBI Taxonomy" id="1537102"/>
    <lineage>
        <taxon>Eukaryota</taxon>
        <taxon>Sar</taxon>
        <taxon>Alveolata</taxon>
        <taxon>Apicomplexa</taxon>
        <taxon>Aconoidasida</taxon>
        <taxon>Piroplasmida</taxon>
        <taxon>Theileriidae</taxon>
        <taxon>Theileria</taxon>
    </lineage>
</organism>
<sequence length="287" mass="32598">MYAPILLYTLYTLFFLLQPCKCVGYYEDGSGSFLEYEYAISGVYGSEEGSGVDAPGPENSEEIPVDTEALKFFKYTFNDNPMMLIVPQAGRLVVELVSEQEEEIWKGGYEETLKYARAYLGHNEEPELILVVSETPSGRSQKYLELKGREWVFCINHDAKIQSLKVATKHRGDFSMNLQDLEATEHCTIFQTPFLGIESRFYLPEPGYHATEVKDGDQVLWEGFGSDKCSFSTIYFSNGLPHLLHIKVTSVLKNDFYCAKENGVWKIVPEGEFRTMISELRSQGTES</sequence>
<dbReference type="Pfam" id="PF04385">
    <property type="entry name" value="FAINT"/>
    <property type="match status" value="1"/>
</dbReference>
<dbReference type="VEuPathDB" id="PiroplasmaDB:BEWA_035800"/>
<keyword evidence="1" id="KW-0732">Signal</keyword>
<dbReference type="GeneID" id="15807948"/>